<dbReference type="Proteomes" id="UP000229081">
    <property type="component" value="Chromosome"/>
</dbReference>
<reference evidence="2 3" key="1">
    <citation type="submission" date="2017-11" db="EMBL/GenBank/DDBJ databases">
        <title>Complete genome sequence of Sphingomonas sp. Strain Cra20, a psychrotolerant potential plant growth promoting rhizobacteria.</title>
        <authorList>
            <person name="Luo Y."/>
        </authorList>
    </citation>
    <scope>NUCLEOTIDE SEQUENCE [LARGE SCALE GENOMIC DNA]</scope>
    <source>
        <strain evidence="2 3">Cra20</strain>
    </source>
</reference>
<dbReference type="SUPFAM" id="SSF48371">
    <property type="entry name" value="ARM repeat"/>
    <property type="match status" value="2"/>
</dbReference>
<dbReference type="InterPro" id="IPR011989">
    <property type="entry name" value="ARM-like"/>
</dbReference>
<dbReference type="InterPro" id="IPR004155">
    <property type="entry name" value="PBS_lyase_HEAT"/>
</dbReference>
<dbReference type="Gene3D" id="1.25.10.10">
    <property type="entry name" value="Leucine-rich Repeat Variant"/>
    <property type="match status" value="1"/>
</dbReference>
<keyword evidence="1" id="KW-0472">Membrane</keyword>
<dbReference type="RefSeq" id="WP_100282177.1">
    <property type="nucleotide sequence ID" value="NZ_CP024923.1"/>
</dbReference>
<name>A0A2K8MKT9_9SPHN</name>
<dbReference type="Pfam" id="PF13646">
    <property type="entry name" value="HEAT_2"/>
    <property type="match status" value="1"/>
</dbReference>
<dbReference type="OrthoDB" id="7566040at2"/>
<dbReference type="EMBL" id="CP024923">
    <property type="protein sequence ID" value="ATY32369.1"/>
    <property type="molecule type" value="Genomic_DNA"/>
</dbReference>
<dbReference type="InterPro" id="IPR016024">
    <property type="entry name" value="ARM-type_fold"/>
</dbReference>
<keyword evidence="1" id="KW-0812">Transmembrane</keyword>
<evidence type="ECO:0000313" key="3">
    <source>
        <dbReference type="Proteomes" id="UP000229081"/>
    </source>
</evidence>
<keyword evidence="1" id="KW-1133">Transmembrane helix</keyword>
<evidence type="ECO:0008006" key="4">
    <source>
        <dbReference type="Google" id="ProtNLM"/>
    </source>
</evidence>
<evidence type="ECO:0000313" key="2">
    <source>
        <dbReference type="EMBL" id="ATY32369.1"/>
    </source>
</evidence>
<evidence type="ECO:0000256" key="1">
    <source>
        <dbReference type="SAM" id="Phobius"/>
    </source>
</evidence>
<keyword evidence="3" id="KW-1185">Reference proteome</keyword>
<dbReference type="KEGG" id="sphc:CVN68_10565"/>
<dbReference type="SMART" id="SM00567">
    <property type="entry name" value="EZ_HEAT"/>
    <property type="match status" value="4"/>
</dbReference>
<organism evidence="2 3">
    <name type="scientific">Sphingomonas psychrotolerans</name>
    <dbReference type="NCBI Taxonomy" id="1327635"/>
    <lineage>
        <taxon>Bacteria</taxon>
        <taxon>Pseudomonadati</taxon>
        <taxon>Pseudomonadota</taxon>
        <taxon>Alphaproteobacteria</taxon>
        <taxon>Sphingomonadales</taxon>
        <taxon>Sphingomonadaceae</taxon>
        <taxon>Sphingomonas</taxon>
    </lineage>
</organism>
<sequence>MTLPGIADHIARLAILASLWGTLAMAALLLVLVMRRDRKERSRAATETNNRSLTREILAALPAAGRPGEAYRQASPEQRLAAVSHLSRLVRGEDRLRLTAFVERHHLVDRVLAKARHRRTSRRVDAVRTLGGVGGSQAVAALDAMLRDDKALPVRLEAAAMLARLEALPSANVLITALALEEVPVTPLHHALFRALAPHRADELLALSLRNFPPGLHALVVDALGWTEDYSTLEMLGEAARAADAEVRLAALAAAVRLNHPAAGKWVLPLLEDPDQDVRAQAARACASMGLRTALPLLDRMRQDPSRWVRLRAGEAVATLGGGA</sequence>
<dbReference type="AlphaFoldDB" id="A0A2K8MKT9"/>
<accession>A0A2K8MKT9</accession>
<gene>
    <name evidence="2" type="ORF">CVN68_10565</name>
</gene>
<proteinExistence type="predicted"/>
<protein>
    <recommendedName>
        <fullName evidence="4">HEAT repeat domain-containing protein</fullName>
    </recommendedName>
</protein>
<feature type="transmembrane region" description="Helical" evidence="1">
    <location>
        <begin position="12"/>
        <end position="33"/>
    </location>
</feature>